<protein>
    <submittedName>
        <fullName evidence="1">Dehydrogenase</fullName>
    </submittedName>
</protein>
<reference evidence="1 2" key="1">
    <citation type="journal article" date="2022" name="New Phytol.">
        <title>Ecological generalism drives hyperdiversity of secondary metabolite gene clusters in xylarialean endophytes.</title>
        <authorList>
            <person name="Franco M.E.E."/>
            <person name="Wisecaver J.H."/>
            <person name="Arnold A.E."/>
            <person name="Ju Y.M."/>
            <person name="Slot J.C."/>
            <person name="Ahrendt S."/>
            <person name="Moore L.P."/>
            <person name="Eastman K.E."/>
            <person name="Scott K."/>
            <person name="Konkel Z."/>
            <person name="Mondo S.J."/>
            <person name="Kuo A."/>
            <person name="Hayes R.D."/>
            <person name="Haridas S."/>
            <person name="Andreopoulos B."/>
            <person name="Riley R."/>
            <person name="LaButti K."/>
            <person name="Pangilinan J."/>
            <person name="Lipzen A."/>
            <person name="Amirebrahimi M."/>
            <person name="Yan J."/>
            <person name="Adam C."/>
            <person name="Keymanesh K."/>
            <person name="Ng V."/>
            <person name="Louie K."/>
            <person name="Northen T."/>
            <person name="Drula E."/>
            <person name="Henrissat B."/>
            <person name="Hsieh H.M."/>
            <person name="Youens-Clark K."/>
            <person name="Lutzoni F."/>
            <person name="Miadlikowska J."/>
            <person name="Eastwood D.C."/>
            <person name="Hamelin R.C."/>
            <person name="Grigoriev I.V."/>
            <person name="U'Ren J.M."/>
        </authorList>
    </citation>
    <scope>NUCLEOTIDE SEQUENCE [LARGE SCALE GENOMIC DNA]</scope>
    <source>
        <strain evidence="1 2">ER1909</strain>
    </source>
</reference>
<gene>
    <name evidence="1" type="ORF">F4821DRAFT_250665</name>
</gene>
<dbReference type="EMBL" id="MU394420">
    <property type="protein sequence ID" value="KAI6080833.1"/>
    <property type="molecule type" value="Genomic_DNA"/>
</dbReference>
<evidence type="ECO:0000313" key="1">
    <source>
        <dbReference type="EMBL" id="KAI6080833.1"/>
    </source>
</evidence>
<dbReference type="Proteomes" id="UP001497680">
    <property type="component" value="Unassembled WGS sequence"/>
</dbReference>
<comment type="caution">
    <text evidence="1">The sequence shown here is derived from an EMBL/GenBank/DDBJ whole genome shotgun (WGS) entry which is preliminary data.</text>
</comment>
<accession>A0ACC0CK65</accession>
<evidence type="ECO:0000313" key="2">
    <source>
        <dbReference type="Proteomes" id="UP001497680"/>
    </source>
</evidence>
<keyword evidence="2" id="KW-1185">Reference proteome</keyword>
<name>A0ACC0CK65_9PEZI</name>
<organism evidence="1 2">
    <name type="scientific">Hypoxylon rubiginosum</name>
    <dbReference type="NCBI Taxonomy" id="110542"/>
    <lineage>
        <taxon>Eukaryota</taxon>
        <taxon>Fungi</taxon>
        <taxon>Dikarya</taxon>
        <taxon>Ascomycota</taxon>
        <taxon>Pezizomycotina</taxon>
        <taxon>Sordariomycetes</taxon>
        <taxon>Xylariomycetidae</taxon>
        <taxon>Xylariales</taxon>
        <taxon>Hypoxylaceae</taxon>
        <taxon>Hypoxylon</taxon>
    </lineage>
</organism>
<sequence length="437" mass="49311">MAVKSNTNKPRVIVAGGGPIGLYTAHALAKANIDYVILEQNSEIVRMRGAGIVMTPNTMRLLDQIGLCERIEKRGTVLNSKVNLLQDGRETVRFRLFEPMQEAFAYPTIGFSRRDLIQILYENLPERESRIKTNARIVDIETHDNGVRVRLADGSIEEGSLIIGVDGVHSKTREIMRKLVNGDEKAYPMLASYQGFFGRAPRRDDIPTGTFYESHGTGLASQVVNGIEHMYFAFFRQLPTPTTARRRFTQQELEEEAERLSEVHLFPTVKFKDVWSTADQEAASLVHIEEGLLDKWYHGRIVLLGDAVHKMTPVNGSGLNLGLQSAAALVNQLHDALSTGSGFTNEALEKAFHNYQTVQTERAQETYKEGHMMTRMISWTTWFGWFFDRFVIPWLNLEATAEKQSRGRLANGHVLDFVPFESRVGTIPWNNMPKGQA</sequence>
<proteinExistence type="predicted"/>